<keyword evidence="2" id="KW-0964">Secreted</keyword>
<dbReference type="CDD" id="cd12960">
    <property type="entry name" value="Spider_toxin"/>
    <property type="match status" value="1"/>
</dbReference>
<dbReference type="GO" id="GO:0005576">
    <property type="term" value="C:extracellular region"/>
    <property type="evidence" value="ECO:0007669"/>
    <property type="project" value="UniProtKB-SubCell"/>
</dbReference>
<evidence type="ECO:0000256" key="3">
    <source>
        <dbReference type="ARBA" id="ARBA00023157"/>
    </source>
</evidence>
<evidence type="ECO:0000256" key="2">
    <source>
        <dbReference type="ARBA" id="ARBA00022525"/>
    </source>
</evidence>
<dbReference type="EMBL" id="GDHC01015154">
    <property type="protein sequence ID" value="JAQ03475.1"/>
    <property type="molecule type" value="Transcribed_RNA"/>
</dbReference>
<dbReference type="SUPFAM" id="SSF57059">
    <property type="entry name" value="omega toxin-like"/>
    <property type="match status" value="1"/>
</dbReference>
<evidence type="ECO:0000256" key="4">
    <source>
        <dbReference type="SAM" id="MobiDB-lite"/>
    </source>
</evidence>
<dbReference type="AlphaFoldDB" id="A0A146L7A8"/>
<gene>
    <name evidence="5" type="primary">TXAG8_0</name>
    <name evidence="5" type="ORF">g.82298</name>
</gene>
<proteinExistence type="predicted"/>
<evidence type="ECO:0000256" key="1">
    <source>
        <dbReference type="ARBA" id="ARBA00004613"/>
    </source>
</evidence>
<reference evidence="5" key="1">
    <citation type="journal article" date="2016" name="Gigascience">
        <title>De novo construction of an expanded transcriptome assembly for the western tarnished plant bug, Lygus hesperus.</title>
        <authorList>
            <person name="Tassone E.E."/>
            <person name="Geib S.M."/>
            <person name="Hall B."/>
            <person name="Fabrick J.A."/>
            <person name="Brent C.S."/>
            <person name="Hull J.J."/>
        </authorList>
    </citation>
    <scope>NUCLEOTIDE SEQUENCE</scope>
</reference>
<comment type="subcellular location">
    <subcellularLocation>
        <location evidence="1">Secreted</location>
    </subcellularLocation>
</comment>
<dbReference type="Pfam" id="PF02819">
    <property type="entry name" value="Toxin_9"/>
    <property type="match status" value="1"/>
</dbReference>
<evidence type="ECO:0000313" key="5">
    <source>
        <dbReference type="EMBL" id="JAQ03475.1"/>
    </source>
</evidence>
<keyword evidence="3" id="KW-1015">Disulfide bond</keyword>
<sequence>SRSPHLAPPSHPGPLPARTFNMTLRSLFFLGLLIVAALCLASATPASYFDDGAYEGDSPAPNERDDTGFDDYSENDLENILQVAEKRGCIRRGGNCDYRASDCCVNSACRCNLWGANCRCQRRGIFQKWGK</sequence>
<dbReference type="Gene3D" id="4.10.40.10">
    <property type="match status" value="1"/>
</dbReference>
<feature type="region of interest" description="Disordered" evidence="4">
    <location>
        <begin position="52"/>
        <end position="71"/>
    </location>
</feature>
<dbReference type="GO" id="GO:0008200">
    <property type="term" value="F:ion channel inhibitor activity"/>
    <property type="evidence" value="ECO:0007669"/>
    <property type="project" value="InterPro"/>
</dbReference>
<protein>
    <submittedName>
        <fullName evidence="5">U8-agatoxin-Ao1a</fullName>
    </submittedName>
</protein>
<accession>A0A146L7A8</accession>
<feature type="non-terminal residue" evidence="5">
    <location>
        <position position="1"/>
    </location>
</feature>
<dbReference type="InterPro" id="IPR004169">
    <property type="entry name" value="Spidertoxin"/>
</dbReference>
<name>A0A146L7A8_LYGHE</name>
<organism evidence="5">
    <name type="scientific">Lygus hesperus</name>
    <name type="common">Western plant bug</name>
    <dbReference type="NCBI Taxonomy" id="30085"/>
    <lineage>
        <taxon>Eukaryota</taxon>
        <taxon>Metazoa</taxon>
        <taxon>Ecdysozoa</taxon>
        <taxon>Arthropoda</taxon>
        <taxon>Hexapoda</taxon>
        <taxon>Insecta</taxon>
        <taxon>Pterygota</taxon>
        <taxon>Neoptera</taxon>
        <taxon>Paraneoptera</taxon>
        <taxon>Hemiptera</taxon>
        <taxon>Heteroptera</taxon>
        <taxon>Panheteroptera</taxon>
        <taxon>Cimicomorpha</taxon>
        <taxon>Miridae</taxon>
        <taxon>Mirini</taxon>
        <taxon>Lygus</taxon>
    </lineage>
</organism>